<accession>A0A1I8PWF2</accession>
<dbReference type="OrthoDB" id="2333384at2759"/>
<evidence type="ECO:0000256" key="2">
    <source>
        <dbReference type="ARBA" id="ARBA00022606"/>
    </source>
</evidence>
<sequence length="377" mass="43439">MSIACKFELARDSNIYYSGEYIEGTITLSPFKQRQVEGILLQFYGRTKVAWLDLDKSAVVAATCEANGGQVMLNDFSSQELWQKTPFSDQQKHVCEQQQLTGQHLLQPHRSYKYKFRFLIPAQTPATSRCPLGDCEYELQVIVQHPKKINKAFHQRIVVKNKLDLSQNITAQEPCSVSSQNDYGQISLCTPCIGFTPGQKVPYHLKWHILQSNHKIIVQLNCFITCYSKSPRNSHRNIKQTINQRKHLPGETMAHLSLPLDCHISRDYGVDEIMKFEYMLESHVIDSNKKVLLTATLPLIIGTTPCRYSQDEENAEVLCYDNYGSFNDETITKRFNLEMDTTVGQPVLDSVWLLPIRRQTHLRRSLKYCYKKLVKII</sequence>
<dbReference type="InterPro" id="IPR011022">
    <property type="entry name" value="Arrestin_C-like"/>
</dbReference>
<name>A0A1I8PWF2_STOCA</name>
<proteinExistence type="inferred from homology"/>
<dbReference type="AlphaFoldDB" id="A0A1I8PWF2"/>
<keyword evidence="2" id="KW-0716">Sensory transduction</keyword>
<protein>
    <submittedName>
        <fullName evidence="5">Uncharacterized protein</fullName>
    </submittedName>
</protein>
<evidence type="ECO:0000313" key="5">
    <source>
        <dbReference type="EnsemblMetazoa" id="SCAU011746-PB"/>
    </source>
</evidence>
<dbReference type="KEGG" id="scac:106095609"/>
<comment type="similarity">
    <text evidence="1">Belongs to the arrestin family.</text>
</comment>
<feature type="domain" description="Arrestin-like N-terminal" evidence="3">
    <location>
        <begin position="5"/>
        <end position="165"/>
    </location>
</feature>
<dbReference type="VEuPathDB" id="VectorBase:SCAU011746"/>
<dbReference type="InterPro" id="IPR014752">
    <property type="entry name" value="Arrestin-like_C"/>
</dbReference>
<dbReference type="InterPro" id="IPR014756">
    <property type="entry name" value="Ig_E-set"/>
</dbReference>
<evidence type="ECO:0000259" key="4">
    <source>
        <dbReference type="Pfam" id="PF02752"/>
    </source>
</evidence>
<evidence type="ECO:0000259" key="3">
    <source>
        <dbReference type="Pfam" id="PF00339"/>
    </source>
</evidence>
<dbReference type="SUPFAM" id="SSF81296">
    <property type="entry name" value="E set domains"/>
    <property type="match status" value="1"/>
</dbReference>
<dbReference type="STRING" id="35570.A0A1I8PWF2"/>
<dbReference type="InterPro" id="IPR050357">
    <property type="entry name" value="Arrestin_domain-protein"/>
</dbReference>
<dbReference type="PANTHER" id="PTHR11188">
    <property type="entry name" value="ARRESTIN DOMAIN CONTAINING PROTEIN"/>
    <property type="match status" value="1"/>
</dbReference>
<organism evidence="5 6">
    <name type="scientific">Stomoxys calcitrans</name>
    <name type="common">Stable fly</name>
    <name type="synonym">Conops calcitrans</name>
    <dbReference type="NCBI Taxonomy" id="35570"/>
    <lineage>
        <taxon>Eukaryota</taxon>
        <taxon>Metazoa</taxon>
        <taxon>Ecdysozoa</taxon>
        <taxon>Arthropoda</taxon>
        <taxon>Hexapoda</taxon>
        <taxon>Insecta</taxon>
        <taxon>Pterygota</taxon>
        <taxon>Neoptera</taxon>
        <taxon>Endopterygota</taxon>
        <taxon>Diptera</taxon>
        <taxon>Brachycera</taxon>
        <taxon>Muscomorpha</taxon>
        <taxon>Muscoidea</taxon>
        <taxon>Muscidae</taxon>
        <taxon>Stomoxys</taxon>
    </lineage>
</organism>
<dbReference type="PANTHER" id="PTHR11188:SF167">
    <property type="entry name" value="ARRESTIN C-TERMINAL-LIKE DOMAIN-CONTAINING PROTEIN-RELATED"/>
    <property type="match status" value="1"/>
</dbReference>
<reference evidence="5" key="1">
    <citation type="submission" date="2020-05" db="UniProtKB">
        <authorList>
            <consortium name="EnsemblMetazoa"/>
        </authorList>
    </citation>
    <scope>IDENTIFICATION</scope>
    <source>
        <strain evidence="5">USDA</strain>
    </source>
</reference>
<evidence type="ECO:0000313" key="6">
    <source>
        <dbReference type="Proteomes" id="UP000095300"/>
    </source>
</evidence>
<dbReference type="Proteomes" id="UP000095300">
    <property type="component" value="Unassembled WGS sequence"/>
</dbReference>
<dbReference type="GO" id="GO:0015031">
    <property type="term" value="P:protein transport"/>
    <property type="evidence" value="ECO:0007669"/>
    <property type="project" value="TreeGrafter"/>
</dbReference>
<dbReference type="Gene3D" id="2.60.40.640">
    <property type="match status" value="2"/>
</dbReference>
<gene>
    <name evidence="5" type="primary">106095609</name>
</gene>
<dbReference type="EnsemblMetazoa" id="SCAU011746-RB">
    <property type="protein sequence ID" value="SCAU011746-PB"/>
    <property type="gene ID" value="SCAU011746"/>
</dbReference>
<dbReference type="InterPro" id="IPR011021">
    <property type="entry name" value="Arrestin-like_N"/>
</dbReference>
<dbReference type="Pfam" id="PF02752">
    <property type="entry name" value="Arrestin_C"/>
    <property type="match status" value="1"/>
</dbReference>
<keyword evidence="6" id="KW-1185">Reference proteome</keyword>
<dbReference type="GO" id="GO:0005737">
    <property type="term" value="C:cytoplasm"/>
    <property type="evidence" value="ECO:0007669"/>
    <property type="project" value="TreeGrafter"/>
</dbReference>
<dbReference type="Pfam" id="PF00339">
    <property type="entry name" value="Arrestin_N"/>
    <property type="match status" value="1"/>
</dbReference>
<feature type="domain" description="Arrestin C-terminal-like" evidence="4">
    <location>
        <begin position="186"/>
        <end position="306"/>
    </location>
</feature>
<evidence type="ECO:0000256" key="1">
    <source>
        <dbReference type="ARBA" id="ARBA00005298"/>
    </source>
</evidence>